<evidence type="ECO:0000313" key="1">
    <source>
        <dbReference type="EMBL" id="MEE1936958.1"/>
    </source>
</evidence>
<accession>A0ABU7HZS6</accession>
<comment type="caution">
    <text evidence="1">The sequence shown here is derived from an EMBL/GenBank/DDBJ whole genome shotgun (WGS) entry which is preliminary data.</text>
</comment>
<organism evidence="1 2">
    <name type="scientific">Pseudomonas ulcerans</name>
    <dbReference type="NCBI Taxonomy" id="3115852"/>
    <lineage>
        <taxon>Bacteria</taxon>
        <taxon>Pseudomonadati</taxon>
        <taxon>Pseudomonadota</taxon>
        <taxon>Gammaproteobacteria</taxon>
        <taxon>Pseudomonadales</taxon>
        <taxon>Pseudomonadaceae</taxon>
        <taxon>Pseudomonas</taxon>
    </lineage>
</organism>
<name>A0ABU7HZS6_9PSED</name>
<reference evidence="1 2" key="1">
    <citation type="submission" date="2024-01" db="EMBL/GenBank/DDBJ databases">
        <title>Unpublished Manusciprt.</title>
        <authorList>
            <person name="Duman M."/>
            <person name="Valdes E.G."/>
            <person name="Ajmi N."/>
            <person name="Altun S."/>
            <person name="Saticioglu I.B."/>
        </authorList>
    </citation>
    <scope>NUCLEOTIDE SEQUENCE [LARGE SCALE GENOMIC DNA]</scope>
    <source>
        <strain evidence="1 2">148P</strain>
    </source>
</reference>
<gene>
    <name evidence="1" type="ORF">V0R50_27360</name>
</gene>
<dbReference type="Proteomes" id="UP001335100">
    <property type="component" value="Unassembled WGS sequence"/>
</dbReference>
<dbReference type="RefSeq" id="WP_330077623.1">
    <property type="nucleotide sequence ID" value="NZ_JAZDQJ010000048.1"/>
</dbReference>
<dbReference type="EMBL" id="JAZDQJ010000048">
    <property type="protein sequence ID" value="MEE1936958.1"/>
    <property type="molecule type" value="Genomic_DNA"/>
</dbReference>
<protein>
    <submittedName>
        <fullName evidence="1">Uncharacterized protein</fullName>
    </submittedName>
</protein>
<proteinExistence type="predicted"/>
<evidence type="ECO:0000313" key="2">
    <source>
        <dbReference type="Proteomes" id="UP001335100"/>
    </source>
</evidence>
<sequence>MSTLPSGIREIEIMDTTARPGQSRDLGLELSRTALYPPLNHDGIDLVQFTINVAEAVAFDFTLNRTRVLTLT</sequence>
<keyword evidence="2" id="KW-1185">Reference proteome</keyword>